<dbReference type="EMBL" id="UGGZ01000001">
    <property type="protein sequence ID" value="STO37961.1"/>
    <property type="molecule type" value="Genomic_DNA"/>
</dbReference>
<keyword evidence="1" id="KW-0812">Transmembrane</keyword>
<evidence type="ECO:0000313" key="3">
    <source>
        <dbReference type="Proteomes" id="UP000254232"/>
    </source>
</evidence>
<evidence type="ECO:0000256" key="1">
    <source>
        <dbReference type="SAM" id="Phobius"/>
    </source>
</evidence>
<keyword evidence="1" id="KW-0472">Membrane</keyword>
<accession>A0A377H636</accession>
<gene>
    <name evidence="2" type="ORF">NCTC11413_01083</name>
</gene>
<dbReference type="AlphaFoldDB" id="A0A377H636"/>
<reference evidence="2 3" key="1">
    <citation type="submission" date="2018-06" db="EMBL/GenBank/DDBJ databases">
        <authorList>
            <consortium name="Pathogen Informatics"/>
            <person name="Doyle S."/>
        </authorList>
    </citation>
    <scope>NUCLEOTIDE SEQUENCE [LARGE SCALE GENOMIC DNA]</scope>
    <source>
        <strain evidence="2 3">NCTC11413</strain>
    </source>
</reference>
<evidence type="ECO:0000313" key="2">
    <source>
        <dbReference type="EMBL" id="STO37961.1"/>
    </source>
</evidence>
<protein>
    <submittedName>
        <fullName evidence="2">TraG-like protein, N-terminal region</fullName>
    </submittedName>
</protein>
<name>A0A377H636_9PAST</name>
<proteinExistence type="predicted"/>
<feature type="transmembrane region" description="Helical" evidence="1">
    <location>
        <begin position="24"/>
        <end position="43"/>
    </location>
</feature>
<sequence length="69" mass="7656">MLSFFEVSTGNAVASHGFDAMRQALPMIQGLLSVVFVISIPFVMMFSGYSMKAAIVMTFIQFGLYFLTF</sequence>
<keyword evidence="1" id="KW-1133">Transmembrane helix</keyword>
<dbReference type="Proteomes" id="UP000254232">
    <property type="component" value="Unassembled WGS sequence"/>
</dbReference>
<dbReference type="RefSeq" id="WP_018347356.1">
    <property type="nucleotide sequence ID" value="NZ_JPHN01000021.1"/>
</dbReference>
<organism evidence="2 3">
    <name type="scientific">Gallibacterium anatis</name>
    <dbReference type="NCBI Taxonomy" id="750"/>
    <lineage>
        <taxon>Bacteria</taxon>
        <taxon>Pseudomonadati</taxon>
        <taxon>Pseudomonadota</taxon>
        <taxon>Gammaproteobacteria</taxon>
        <taxon>Pasteurellales</taxon>
        <taxon>Pasteurellaceae</taxon>
        <taxon>Gallibacterium</taxon>
    </lineage>
</organism>